<feature type="domain" description="Alcohol dehydrogenase-like C-terminal" evidence="1">
    <location>
        <begin position="81"/>
        <end position="136"/>
    </location>
</feature>
<dbReference type="InterPro" id="IPR013149">
    <property type="entry name" value="ADH-like_C"/>
</dbReference>
<evidence type="ECO:0000313" key="2">
    <source>
        <dbReference type="EMBL" id="GGP01851.1"/>
    </source>
</evidence>
<dbReference type="RefSeq" id="WP_225276790.1">
    <property type="nucleotide sequence ID" value="NZ_BMNK01000001.1"/>
</dbReference>
<dbReference type="Gene3D" id="3.90.180.10">
    <property type="entry name" value="Medium-chain alcohol dehydrogenases, catalytic domain"/>
    <property type="match status" value="1"/>
</dbReference>
<reference evidence="2" key="2">
    <citation type="submission" date="2020-09" db="EMBL/GenBank/DDBJ databases">
        <authorList>
            <person name="Sun Q."/>
            <person name="Zhou Y."/>
        </authorList>
    </citation>
    <scope>NUCLEOTIDE SEQUENCE</scope>
    <source>
        <strain evidence="2">CGMCC 4.7430</strain>
    </source>
</reference>
<sequence length="243" mass="25584">MVRDEEGNLRYVVLDDTALGTFADRTLIDPRRSVILPDGIDPVRIAAAMNPAMSSWIALRRRVDFHAGQRVLVLGATGNAGRMAVQIAKLFGAAHVIAAGRDTTRLKALAALGADETITFDQIGRAADVDVVIDYLWGDPAAGALIPMLTLRADRTAPLAWIQIGSIAGQTAPIPSAALRSARVQIVGSGIGSVPARDILAELPELASAVAAGSIDVRARAVPLAEVARAWTAETDDRIVFVP</sequence>
<proteinExistence type="predicted"/>
<dbReference type="PANTHER" id="PTHR43677:SF11">
    <property type="entry name" value="ZINC-CONTAINING ALCOHOL DEHYDROGENASE"/>
    <property type="match status" value="1"/>
</dbReference>
<dbReference type="InterPro" id="IPR036291">
    <property type="entry name" value="NAD(P)-bd_dom_sf"/>
</dbReference>
<dbReference type="EMBL" id="BMNK01000001">
    <property type="protein sequence ID" value="GGP01851.1"/>
    <property type="molecule type" value="Genomic_DNA"/>
</dbReference>
<dbReference type="InterPro" id="IPR051397">
    <property type="entry name" value="Zn-ADH-like_protein"/>
</dbReference>
<comment type="caution">
    <text evidence="2">The sequence shown here is derived from an EMBL/GenBank/DDBJ whole genome shotgun (WGS) entry which is preliminary data.</text>
</comment>
<dbReference type="Proteomes" id="UP000660745">
    <property type="component" value="Unassembled WGS sequence"/>
</dbReference>
<dbReference type="PANTHER" id="PTHR43677">
    <property type="entry name" value="SHORT-CHAIN DEHYDROGENASE/REDUCTASE"/>
    <property type="match status" value="1"/>
</dbReference>
<dbReference type="Pfam" id="PF00107">
    <property type="entry name" value="ADH_zinc_N"/>
    <property type="match status" value="1"/>
</dbReference>
<dbReference type="AlphaFoldDB" id="A0A918E2G2"/>
<evidence type="ECO:0000259" key="1">
    <source>
        <dbReference type="Pfam" id="PF00107"/>
    </source>
</evidence>
<reference evidence="2" key="1">
    <citation type="journal article" date="2014" name="Int. J. Syst. Evol. Microbiol.">
        <title>Complete genome sequence of Corynebacterium casei LMG S-19264T (=DSM 44701T), isolated from a smear-ripened cheese.</title>
        <authorList>
            <consortium name="US DOE Joint Genome Institute (JGI-PGF)"/>
            <person name="Walter F."/>
            <person name="Albersmeier A."/>
            <person name="Kalinowski J."/>
            <person name="Ruckert C."/>
        </authorList>
    </citation>
    <scope>NUCLEOTIDE SEQUENCE</scope>
    <source>
        <strain evidence="2">CGMCC 4.7430</strain>
    </source>
</reference>
<gene>
    <name evidence="2" type="ORF">GCM10012278_06740</name>
</gene>
<name>A0A918E2G2_9ACTN</name>
<dbReference type="SUPFAM" id="SSF51735">
    <property type="entry name" value="NAD(P)-binding Rossmann-fold domains"/>
    <property type="match status" value="1"/>
</dbReference>
<evidence type="ECO:0000313" key="3">
    <source>
        <dbReference type="Proteomes" id="UP000660745"/>
    </source>
</evidence>
<organism evidence="2 3">
    <name type="scientific">Nonomuraea glycinis</name>
    <dbReference type="NCBI Taxonomy" id="2047744"/>
    <lineage>
        <taxon>Bacteria</taxon>
        <taxon>Bacillati</taxon>
        <taxon>Actinomycetota</taxon>
        <taxon>Actinomycetes</taxon>
        <taxon>Streptosporangiales</taxon>
        <taxon>Streptosporangiaceae</taxon>
        <taxon>Nonomuraea</taxon>
    </lineage>
</organism>
<protein>
    <submittedName>
        <fullName evidence="2">NADPH:quinone reductase</fullName>
    </submittedName>
</protein>
<dbReference type="GO" id="GO:0016491">
    <property type="term" value="F:oxidoreductase activity"/>
    <property type="evidence" value="ECO:0007669"/>
    <property type="project" value="TreeGrafter"/>
</dbReference>
<keyword evidence="3" id="KW-1185">Reference proteome</keyword>
<accession>A0A918E2G2</accession>